<gene>
    <name evidence="1" type="ORF">MAGMO_3561</name>
</gene>
<organism evidence="1">
    <name type="scientific">Magnetococcus massalia (strain MO-1)</name>
    <dbReference type="NCBI Taxonomy" id="451514"/>
    <lineage>
        <taxon>Bacteria</taxon>
        <taxon>Pseudomonadati</taxon>
        <taxon>Pseudomonadota</taxon>
        <taxon>Magnetococcia</taxon>
        <taxon>Magnetococcales</taxon>
        <taxon>Magnetococcaceae</taxon>
        <taxon>Magnetococcus</taxon>
    </lineage>
</organism>
<evidence type="ECO:0000313" key="1">
    <source>
        <dbReference type="EMBL" id="CRH07697.1"/>
    </source>
</evidence>
<reference evidence="1" key="1">
    <citation type="submission" date="2015-04" db="EMBL/GenBank/DDBJ databases">
        <authorList>
            <person name="Syromyatnikov M.Y."/>
            <person name="Popov V.N."/>
        </authorList>
    </citation>
    <scope>NUCLEOTIDE SEQUENCE</scope>
    <source>
        <strain evidence="1">MO-1</strain>
    </source>
</reference>
<accession>A0A1S7LNJ0</accession>
<dbReference type="AlphaFoldDB" id="A0A1S7LNJ0"/>
<proteinExistence type="predicted"/>
<dbReference type="EMBL" id="LO017727">
    <property type="protein sequence ID" value="CRH07697.1"/>
    <property type="molecule type" value="Genomic_DNA"/>
</dbReference>
<name>A0A1S7LNJ0_MAGMO</name>
<protein>
    <submittedName>
        <fullName evidence="1">Uncharacterized protein</fullName>
    </submittedName>
</protein>
<sequence length="80" mass="9330">MIKAPCRANHHMVVRQFKYLPSMEGEPFFSSGWPDPLYFLKRTLAVKIRPKATTPHVQVWLGFKSDSPTRFHAGGWWMAR</sequence>